<evidence type="ECO:0000313" key="2">
    <source>
        <dbReference type="Proteomes" id="UP000436822"/>
    </source>
</evidence>
<dbReference type="AlphaFoldDB" id="A0A6N6JK32"/>
<keyword evidence="2" id="KW-1185">Reference proteome</keyword>
<protein>
    <submittedName>
        <fullName evidence="1">Uncharacterized protein</fullName>
    </submittedName>
</protein>
<reference evidence="1 2" key="1">
    <citation type="submission" date="2019-12" db="EMBL/GenBank/DDBJ databases">
        <title>Litoreibacter badius sp. nov., a novel bacteriochlorophyll a-containing bacterium in the genus Litoreibacter.</title>
        <authorList>
            <person name="Kanamuro M."/>
            <person name="Takabe Y."/>
            <person name="Mori K."/>
            <person name="Takaichi S."/>
            <person name="Hanada S."/>
        </authorList>
    </citation>
    <scope>NUCLEOTIDE SEQUENCE [LARGE SCALE GENOMIC DNA]</scope>
    <source>
        <strain evidence="1 2">K6</strain>
    </source>
</reference>
<gene>
    <name evidence="1" type="ORF">KIN_28530</name>
</gene>
<name>A0A6N6JK32_9RHOB</name>
<evidence type="ECO:0000313" key="1">
    <source>
        <dbReference type="EMBL" id="GFE65779.1"/>
    </source>
</evidence>
<organism evidence="1 2">
    <name type="scientific">Litoreibacter roseus</name>
    <dbReference type="NCBI Taxonomy" id="2601869"/>
    <lineage>
        <taxon>Bacteria</taxon>
        <taxon>Pseudomonadati</taxon>
        <taxon>Pseudomonadota</taxon>
        <taxon>Alphaproteobacteria</taxon>
        <taxon>Rhodobacterales</taxon>
        <taxon>Roseobacteraceae</taxon>
        <taxon>Litoreibacter</taxon>
    </lineage>
</organism>
<sequence length="116" mass="12247">MLRVSRPQIVVLVLAALIAAALGAVFRKMQLAITETQIIDKYAASYLATNPKGDLTQCSAVPGRAYGVRLVVICGPGGFDPSQHYEYHVGALGGLVRRLGPADWPTETPLLGADGT</sequence>
<dbReference type="RefSeq" id="WP_159808221.1">
    <property type="nucleotide sequence ID" value="NZ_BLJE01000003.1"/>
</dbReference>
<dbReference type="EMBL" id="BLJE01000003">
    <property type="protein sequence ID" value="GFE65779.1"/>
    <property type="molecule type" value="Genomic_DNA"/>
</dbReference>
<proteinExistence type="predicted"/>
<comment type="caution">
    <text evidence="1">The sequence shown here is derived from an EMBL/GenBank/DDBJ whole genome shotgun (WGS) entry which is preliminary data.</text>
</comment>
<dbReference type="OrthoDB" id="7874631at2"/>
<accession>A0A6N6JK32</accession>
<dbReference type="Proteomes" id="UP000436822">
    <property type="component" value="Unassembled WGS sequence"/>
</dbReference>